<dbReference type="PANTHER" id="PTHR30419">
    <property type="entry name" value="HTH-TYPE TRANSCRIPTIONAL REGULATOR YBHD"/>
    <property type="match status" value="1"/>
</dbReference>
<evidence type="ECO:0000256" key="4">
    <source>
        <dbReference type="ARBA" id="ARBA00023163"/>
    </source>
</evidence>
<dbReference type="InterPro" id="IPR036388">
    <property type="entry name" value="WH-like_DNA-bd_sf"/>
</dbReference>
<evidence type="ECO:0000256" key="2">
    <source>
        <dbReference type="ARBA" id="ARBA00023015"/>
    </source>
</evidence>
<dbReference type="GO" id="GO:0005829">
    <property type="term" value="C:cytosol"/>
    <property type="evidence" value="ECO:0007669"/>
    <property type="project" value="TreeGrafter"/>
</dbReference>
<dbReference type="Gene3D" id="1.10.10.10">
    <property type="entry name" value="Winged helix-like DNA-binding domain superfamily/Winged helix DNA-binding domain"/>
    <property type="match status" value="1"/>
</dbReference>
<dbReference type="InterPro" id="IPR005119">
    <property type="entry name" value="LysR_subst-bd"/>
</dbReference>
<keyword evidence="3 6" id="KW-0238">DNA-binding</keyword>
<name>A0AAE3VC00_9FIRM</name>
<dbReference type="AlphaFoldDB" id="A0AAE3VC00"/>
<dbReference type="RefSeq" id="WP_307255243.1">
    <property type="nucleotide sequence ID" value="NZ_JAUSTO010000015.1"/>
</dbReference>
<organism evidence="6 7">
    <name type="scientific">Moryella indoligenes</name>
    <dbReference type="NCBI Taxonomy" id="371674"/>
    <lineage>
        <taxon>Bacteria</taxon>
        <taxon>Bacillati</taxon>
        <taxon>Bacillota</taxon>
        <taxon>Clostridia</taxon>
        <taxon>Lachnospirales</taxon>
        <taxon>Lachnospiraceae</taxon>
        <taxon>Moryella</taxon>
    </lineage>
</organism>
<proteinExistence type="inferred from homology"/>
<evidence type="ECO:0000313" key="7">
    <source>
        <dbReference type="Proteomes" id="UP001241537"/>
    </source>
</evidence>
<dbReference type="PRINTS" id="PR00039">
    <property type="entry name" value="HTHLYSR"/>
</dbReference>
<dbReference type="PROSITE" id="PS50931">
    <property type="entry name" value="HTH_LYSR"/>
    <property type="match status" value="1"/>
</dbReference>
<protein>
    <submittedName>
        <fullName evidence="6">DNA-binding transcriptional LysR family regulator</fullName>
    </submittedName>
</protein>
<dbReference type="EMBL" id="JAUSTO010000015">
    <property type="protein sequence ID" value="MDQ0153273.1"/>
    <property type="molecule type" value="Genomic_DNA"/>
</dbReference>
<dbReference type="SUPFAM" id="SSF46785">
    <property type="entry name" value="Winged helix' DNA-binding domain"/>
    <property type="match status" value="1"/>
</dbReference>
<dbReference type="CDD" id="cd05466">
    <property type="entry name" value="PBP2_LTTR_substrate"/>
    <property type="match status" value="1"/>
</dbReference>
<evidence type="ECO:0000256" key="1">
    <source>
        <dbReference type="ARBA" id="ARBA00009437"/>
    </source>
</evidence>
<comment type="similarity">
    <text evidence="1">Belongs to the LysR transcriptional regulatory family.</text>
</comment>
<keyword evidence="2" id="KW-0805">Transcription regulation</keyword>
<comment type="caution">
    <text evidence="6">The sequence shown here is derived from an EMBL/GenBank/DDBJ whole genome shotgun (WGS) entry which is preliminary data.</text>
</comment>
<evidence type="ECO:0000259" key="5">
    <source>
        <dbReference type="PROSITE" id="PS50931"/>
    </source>
</evidence>
<dbReference type="InterPro" id="IPR050950">
    <property type="entry name" value="HTH-type_LysR_regulators"/>
</dbReference>
<keyword evidence="4" id="KW-0804">Transcription</keyword>
<dbReference type="SUPFAM" id="SSF53850">
    <property type="entry name" value="Periplasmic binding protein-like II"/>
    <property type="match status" value="1"/>
</dbReference>
<dbReference type="Gene3D" id="3.40.190.290">
    <property type="match status" value="1"/>
</dbReference>
<accession>A0AAE3VC00</accession>
<sequence length="318" mass="36955">MSGMDLKEQKYVCTLAECGTLVQAAEKLFITQPALSLYITNLEKTLGLPLFERRGKKFKLTYTGRCYVEKARKMLALQREFNEEIEEIAREQRGLIRLGIAQRRGSWLLPPVLAEYDGLWPDIEIRLREGNLSVLYEMLRNTELDLVVLNDYDATDRMEKIVLFEEEFLVAVSPEHPINAKSFQKPGEYYRRVHPEDMNGECLLLCTKMQSTRKIEDQIIQSYKLCPAKIREFRSVETAVQMAAEGMGISFVREGFAVNLHYDKPLCYYIPDIPDHKKTVVAAYTKNSALPKYMRDFIYLLKEHAAHYCERRRGESPF</sequence>
<keyword evidence="7" id="KW-1185">Reference proteome</keyword>
<feature type="domain" description="HTH lysR-type" evidence="5">
    <location>
        <begin position="4"/>
        <end position="61"/>
    </location>
</feature>
<dbReference type="GO" id="GO:0003700">
    <property type="term" value="F:DNA-binding transcription factor activity"/>
    <property type="evidence" value="ECO:0007669"/>
    <property type="project" value="InterPro"/>
</dbReference>
<dbReference type="InterPro" id="IPR000847">
    <property type="entry name" value="LysR_HTH_N"/>
</dbReference>
<evidence type="ECO:0000313" key="6">
    <source>
        <dbReference type="EMBL" id="MDQ0153273.1"/>
    </source>
</evidence>
<dbReference type="FunFam" id="1.10.10.10:FF:000001">
    <property type="entry name" value="LysR family transcriptional regulator"/>
    <property type="match status" value="1"/>
</dbReference>
<reference evidence="6" key="1">
    <citation type="submission" date="2023-07" db="EMBL/GenBank/DDBJ databases">
        <title>Genomic Encyclopedia of Type Strains, Phase IV (KMG-IV): sequencing the most valuable type-strain genomes for metagenomic binning, comparative biology and taxonomic classification.</title>
        <authorList>
            <person name="Goeker M."/>
        </authorList>
    </citation>
    <scope>NUCLEOTIDE SEQUENCE</scope>
    <source>
        <strain evidence="6">DSM 19659</strain>
    </source>
</reference>
<dbReference type="GO" id="GO:0003677">
    <property type="term" value="F:DNA binding"/>
    <property type="evidence" value="ECO:0007669"/>
    <property type="project" value="UniProtKB-KW"/>
</dbReference>
<gene>
    <name evidence="6" type="ORF">J2S20_001983</name>
</gene>
<dbReference type="InterPro" id="IPR036390">
    <property type="entry name" value="WH_DNA-bd_sf"/>
</dbReference>
<dbReference type="Proteomes" id="UP001241537">
    <property type="component" value="Unassembled WGS sequence"/>
</dbReference>
<evidence type="ECO:0000256" key="3">
    <source>
        <dbReference type="ARBA" id="ARBA00023125"/>
    </source>
</evidence>
<dbReference type="Pfam" id="PF03466">
    <property type="entry name" value="LysR_substrate"/>
    <property type="match status" value="1"/>
</dbReference>
<dbReference type="Pfam" id="PF00126">
    <property type="entry name" value="HTH_1"/>
    <property type="match status" value="1"/>
</dbReference>